<organism evidence="1 2">
    <name type="scientific">Pseudomonas syringae</name>
    <dbReference type="NCBI Taxonomy" id="317"/>
    <lineage>
        <taxon>Bacteria</taxon>
        <taxon>Pseudomonadati</taxon>
        <taxon>Pseudomonadota</taxon>
        <taxon>Gammaproteobacteria</taxon>
        <taxon>Pseudomonadales</taxon>
        <taxon>Pseudomonadaceae</taxon>
        <taxon>Pseudomonas</taxon>
    </lineage>
</organism>
<comment type="caution">
    <text evidence="1">The sequence shown here is derived from an EMBL/GenBank/DDBJ whole genome shotgun (WGS) entry which is preliminary data.</text>
</comment>
<dbReference type="AlphaFoldDB" id="A0A244EM70"/>
<protein>
    <submittedName>
        <fullName evidence="1">Uncharacterized protein</fullName>
    </submittedName>
</protein>
<gene>
    <name evidence="1" type="ORF">BW686_20895</name>
</gene>
<sequence>MSAAVCLMTYQTINRSGFGTQDAGTEAGGVKAVVPETAIPVGVSLLTKTLVQTHHFRGCTGLFASKLAPTKPVSGYERYGV</sequence>
<evidence type="ECO:0000313" key="2">
    <source>
        <dbReference type="Proteomes" id="UP000195128"/>
    </source>
</evidence>
<dbReference type="EMBL" id="MTSA01000017">
    <property type="protein sequence ID" value="OUM05576.1"/>
    <property type="molecule type" value="Genomic_DNA"/>
</dbReference>
<reference evidence="1 2" key="1">
    <citation type="submission" date="2017-01" db="EMBL/GenBank/DDBJ databases">
        <authorList>
            <person name="Mah S.A."/>
            <person name="Swanson W.J."/>
            <person name="Moy G.W."/>
            <person name="Vacquier V.D."/>
        </authorList>
    </citation>
    <scope>NUCLEOTIDE SEQUENCE [LARGE SCALE GENOMIC DNA]</scope>
    <source>
        <strain evidence="1">PDD-32b-74</strain>
    </source>
</reference>
<evidence type="ECO:0000313" key="1">
    <source>
        <dbReference type="EMBL" id="OUM05576.1"/>
    </source>
</evidence>
<proteinExistence type="predicted"/>
<accession>A0A244EM70</accession>
<name>A0A244EM70_PSESX</name>
<dbReference type="Proteomes" id="UP000195128">
    <property type="component" value="Unassembled WGS sequence"/>
</dbReference>